<dbReference type="Proteomes" id="UP000299102">
    <property type="component" value="Unassembled WGS sequence"/>
</dbReference>
<organism evidence="1 2">
    <name type="scientific">Eumeta variegata</name>
    <name type="common">Bagworm moth</name>
    <name type="synonym">Eumeta japonica</name>
    <dbReference type="NCBI Taxonomy" id="151549"/>
    <lineage>
        <taxon>Eukaryota</taxon>
        <taxon>Metazoa</taxon>
        <taxon>Ecdysozoa</taxon>
        <taxon>Arthropoda</taxon>
        <taxon>Hexapoda</taxon>
        <taxon>Insecta</taxon>
        <taxon>Pterygota</taxon>
        <taxon>Neoptera</taxon>
        <taxon>Endopterygota</taxon>
        <taxon>Lepidoptera</taxon>
        <taxon>Glossata</taxon>
        <taxon>Ditrysia</taxon>
        <taxon>Tineoidea</taxon>
        <taxon>Psychidae</taxon>
        <taxon>Oiketicinae</taxon>
        <taxon>Eumeta</taxon>
    </lineage>
</organism>
<protein>
    <submittedName>
        <fullName evidence="1">Uncharacterized protein</fullName>
    </submittedName>
</protein>
<dbReference type="EMBL" id="BGZK01000017">
    <property type="protein sequence ID" value="GBP05210.1"/>
    <property type="molecule type" value="Genomic_DNA"/>
</dbReference>
<keyword evidence="2" id="KW-1185">Reference proteome</keyword>
<dbReference type="AlphaFoldDB" id="A0A4C1SVF7"/>
<proteinExistence type="predicted"/>
<name>A0A4C1SVF7_EUMVA</name>
<dbReference type="OrthoDB" id="6501032at2759"/>
<evidence type="ECO:0000313" key="1">
    <source>
        <dbReference type="EMBL" id="GBP05210.1"/>
    </source>
</evidence>
<accession>A0A4C1SVF7</accession>
<dbReference type="STRING" id="151549.A0A4C1SVF7"/>
<gene>
    <name evidence="1" type="ORF">EVAR_76684_1</name>
</gene>
<sequence>MSLRRLLVVWRSSIADNLLRSLLPIAIVGCLAITSPSDSAKSFALFPGWSLAGLVGKKEGSEPGVKPYTGRRIANDTLRMVYYHDQTVAVVELGPEKLLLNCELIET</sequence>
<evidence type="ECO:0000313" key="2">
    <source>
        <dbReference type="Proteomes" id="UP000299102"/>
    </source>
</evidence>
<comment type="caution">
    <text evidence="1">The sequence shown here is derived from an EMBL/GenBank/DDBJ whole genome shotgun (WGS) entry which is preliminary data.</text>
</comment>
<reference evidence="1 2" key="1">
    <citation type="journal article" date="2019" name="Commun. Biol.">
        <title>The bagworm genome reveals a unique fibroin gene that provides high tensile strength.</title>
        <authorList>
            <person name="Kono N."/>
            <person name="Nakamura H."/>
            <person name="Ohtoshi R."/>
            <person name="Tomita M."/>
            <person name="Numata K."/>
            <person name="Arakawa K."/>
        </authorList>
    </citation>
    <scope>NUCLEOTIDE SEQUENCE [LARGE SCALE GENOMIC DNA]</scope>
</reference>